<evidence type="ECO:0000259" key="7">
    <source>
        <dbReference type="PROSITE" id="PS50887"/>
    </source>
</evidence>
<evidence type="ECO:0000313" key="9">
    <source>
        <dbReference type="Proteomes" id="UP000235828"/>
    </source>
</evidence>
<proteinExistence type="predicted"/>
<dbReference type="PROSITE" id="PS50887">
    <property type="entry name" value="GGDEF"/>
    <property type="match status" value="1"/>
</dbReference>
<keyword evidence="9" id="KW-1185">Reference proteome</keyword>
<dbReference type="Pfam" id="PF02743">
    <property type="entry name" value="dCache_1"/>
    <property type="match status" value="1"/>
</dbReference>
<accession>A0A2N8ZC12</accession>
<gene>
    <name evidence="8" type="ORF">VTAP4600_A1471</name>
</gene>
<dbReference type="PANTHER" id="PTHR46663">
    <property type="entry name" value="DIGUANYLATE CYCLASE DGCT-RELATED"/>
    <property type="match status" value="1"/>
</dbReference>
<dbReference type="InterPro" id="IPR000160">
    <property type="entry name" value="GGDEF_dom"/>
</dbReference>
<keyword evidence="2" id="KW-1003">Cell membrane</keyword>
<dbReference type="PANTHER" id="PTHR46663:SF2">
    <property type="entry name" value="GGDEF DOMAIN-CONTAINING PROTEIN"/>
    <property type="match status" value="1"/>
</dbReference>
<feature type="transmembrane region" description="Helical" evidence="6">
    <location>
        <begin position="21"/>
        <end position="43"/>
    </location>
</feature>
<keyword evidence="3 6" id="KW-0812">Transmembrane</keyword>
<evidence type="ECO:0000256" key="2">
    <source>
        <dbReference type="ARBA" id="ARBA00022475"/>
    </source>
</evidence>
<dbReference type="NCBIfam" id="TIGR00254">
    <property type="entry name" value="GGDEF"/>
    <property type="match status" value="1"/>
</dbReference>
<keyword evidence="4 6" id="KW-1133">Transmembrane helix</keyword>
<dbReference type="SUPFAM" id="SSF55073">
    <property type="entry name" value="Nucleotide cyclase"/>
    <property type="match status" value="1"/>
</dbReference>
<comment type="subcellular location">
    <subcellularLocation>
        <location evidence="1">Cell membrane</location>
        <topology evidence="1">Multi-pass membrane protein</topology>
    </subcellularLocation>
</comment>
<dbReference type="Gene3D" id="3.30.70.270">
    <property type="match status" value="1"/>
</dbReference>
<dbReference type="EMBL" id="LT960611">
    <property type="protein sequence ID" value="SON49450.1"/>
    <property type="molecule type" value="Genomic_DNA"/>
</dbReference>
<dbReference type="InterPro" id="IPR043128">
    <property type="entry name" value="Rev_trsase/Diguanyl_cyclase"/>
</dbReference>
<reference evidence="8 9" key="1">
    <citation type="submission" date="2017-10" db="EMBL/GenBank/DDBJ databases">
        <authorList>
            <person name="Banno H."/>
            <person name="Chua N.-H."/>
        </authorList>
    </citation>
    <scope>NUCLEOTIDE SEQUENCE [LARGE SCALE GENOMIC DNA]</scope>
    <source>
        <strain evidence="8">Vibrio tapetis CECT4600</strain>
    </source>
</reference>
<feature type="transmembrane region" description="Helical" evidence="6">
    <location>
        <begin position="386"/>
        <end position="405"/>
    </location>
</feature>
<dbReference type="OrthoDB" id="9770795at2"/>
<protein>
    <submittedName>
        <fullName evidence="8">Putative Diguanylate cyclase</fullName>
        <ecNumber evidence="8">2.7.7.65</ecNumber>
    </submittedName>
</protein>
<dbReference type="InterPro" id="IPR052163">
    <property type="entry name" value="DGC-Regulatory_Protein"/>
</dbReference>
<dbReference type="Gene3D" id="3.30.450.20">
    <property type="entry name" value="PAS domain"/>
    <property type="match status" value="1"/>
</dbReference>
<dbReference type="GO" id="GO:0052621">
    <property type="term" value="F:diguanylate cyclase activity"/>
    <property type="evidence" value="ECO:0007669"/>
    <property type="project" value="UniProtKB-EC"/>
</dbReference>
<evidence type="ECO:0000256" key="5">
    <source>
        <dbReference type="ARBA" id="ARBA00023136"/>
    </source>
</evidence>
<dbReference type="InterPro" id="IPR033479">
    <property type="entry name" value="dCache_1"/>
</dbReference>
<dbReference type="SMART" id="SM00267">
    <property type="entry name" value="GGDEF"/>
    <property type="match status" value="1"/>
</dbReference>
<name>A0A2N8ZC12_9VIBR</name>
<feature type="domain" description="GGDEF" evidence="7">
    <location>
        <begin position="505"/>
        <end position="634"/>
    </location>
</feature>
<dbReference type="KEGG" id="vta:A1471"/>
<evidence type="ECO:0000256" key="4">
    <source>
        <dbReference type="ARBA" id="ARBA00022989"/>
    </source>
</evidence>
<keyword evidence="8" id="KW-0808">Transferase</keyword>
<organism evidence="8 9">
    <name type="scientific">Vibrio tapetis subsp. tapetis</name>
    <dbReference type="NCBI Taxonomy" id="1671868"/>
    <lineage>
        <taxon>Bacteria</taxon>
        <taxon>Pseudomonadati</taxon>
        <taxon>Pseudomonadota</taxon>
        <taxon>Gammaproteobacteria</taxon>
        <taxon>Vibrionales</taxon>
        <taxon>Vibrionaceae</taxon>
        <taxon>Vibrio</taxon>
    </lineage>
</organism>
<evidence type="ECO:0000256" key="6">
    <source>
        <dbReference type="SAM" id="Phobius"/>
    </source>
</evidence>
<dbReference type="Pfam" id="PF00990">
    <property type="entry name" value="GGDEF"/>
    <property type="match status" value="1"/>
</dbReference>
<dbReference type="CDD" id="cd01949">
    <property type="entry name" value="GGDEF"/>
    <property type="match status" value="1"/>
</dbReference>
<dbReference type="AlphaFoldDB" id="A0A2N8ZC12"/>
<sequence>MTNKQTKKRALPTIQHMIKRSFLKTAILPLICIEITFLLIYWLTISLSNEQSVKVAKEFAYHDLHFHTKEAASRVSHKLNSVSMLTNIYADQVSKVINDQVTSLPPESHNLYLSESGMYVSNKDMGGSAVYYSGIHPIGQTEKDKVTRTSILDPLMKSIHQANSLISQIYFNTYDSYNRIYPYIDAEFTYEAKMDLPSYNFYYEANLENNPTRTPVWTDAYLDPAGSGWMISSIAPVYSTQDVNHLEAVVGLDITLSKLINEVLNLDIGWGGYAMVLNTQGRIIAMSTKAEQDLEVKELLEHDYKNAILEDNFKPDTFDLSQRPETQHLITQMQRSRDGVTDVILQDSKIVSWATLPETNWYLLYWIPAEQIEHGYSNIKDNLTQIGWMMVAGLLFFYLLFYIYIRYQSNLVARGAIHQLNTLSKLIESIGRGNYWQPKPKLHFLELDSLATLTIRMGRRLGEAYNAVAKAEYHAGHDKLTTLPNRYLMEEHLHHSIDLAKRDEQLLAVLFFDLNKFKQINDTLGHTVGDVVLKTVATRITSKLRHSDIVARYGGDEFVAVLNNIQNIETVEALIENIENIESVINKPIEYNEGKCQISSAIGYAIYPNDGNNGQQLIIHADTQMYKKKPTNSS</sequence>
<evidence type="ECO:0000313" key="8">
    <source>
        <dbReference type="EMBL" id="SON49450.1"/>
    </source>
</evidence>
<evidence type="ECO:0000256" key="3">
    <source>
        <dbReference type="ARBA" id="ARBA00022692"/>
    </source>
</evidence>
<dbReference type="RefSeq" id="WP_102522114.1">
    <property type="nucleotide sequence ID" value="NZ_LT960611.1"/>
</dbReference>
<dbReference type="Proteomes" id="UP000235828">
    <property type="component" value="Chromosome A"/>
</dbReference>
<keyword evidence="5 6" id="KW-0472">Membrane</keyword>
<keyword evidence="8" id="KW-0548">Nucleotidyltransferase</keyword>
<dbReference type="InterPro" id="IPR029787">
    <property type="entry name" value="Nucleotide_cyclase"/>
</dbReference>
<dbReference type="GO" id="GO:0005886">
    <property type="term" value="C:plasma membrane"/>
    <property type="evidence" value="ECO:0007669"/>
    <property type="project" value="UniProtKB-SubCell"/>
</dbReference>
<evidence type="ECO:0000256" key="1">
    <source>
        <dbReference type="ARBA" id="ARBA00004651"/>
    </source>
</evidence>
<dbReference type="EC" id="2.7.7.65" evidence="8"/>